<reference evidence="3" key="1">
    <citation type="journal article" date="2013" name="Science">
        <title>The Amborella genome and the evolution of flowering plants.</title>
        <authorList>
            <consortium name="Amborella Genome Project"/>
        </authorList>
    </citation>
    <scope>NUCLEOTIDE SEQUENCE [LARGE SCALE GENOMIC DNA]</scope>
</reference>
<name>W1P5X9_AMBTC</name>
<sequence>MGKDGIMDPPNHSSCHEEGKLNSRSPSYLVKISDILHDPQTLHLKEGCIIKKECPEKICKEPSKGPLILRR</sequence>
<evidence type="ECO:0000313" key="2">
    <source>
        <dbReference type="EMBL" id="ERN02370.1"/>
    </source>
</evidence>
<proteinExistence type="predicted"/>
<dbReference type="Proteomes" id="UP000017836">
    <property type="component" value="Unassembled WGS sequence"/>
</dbReference>
<evidence type="ECO:0000256" key="1">
    <source>
        <dbReference type="SAM" id="MobiDB-lite"/>
    </source>
</evidence>
<gene>
    <name evidence="2" type="ORF">AMTR_s00096p00082860</name>
</gene>
<dbReference type="EMBL" id="KI394634">
    <property type="protein sequence ID" value="ERN02370.1"/>
    <property type="molecule type" value="Genomic_DNA"/>
</dbReference>
<dbReference type="Gramene" id="ERN02370">
    <property type="protein sequence ID" value="ERN02370"/>
    <property type="gene ID" value="AMTR_s00096p00082860"/>
</dbReference>
<organism evidence="2 3">
    <name type="scientific">Amborella trichopoda</name>
    <dbReference type="NCBI Taxonomy" id="13333"/>
    <lineage>
        <taxon>Eukaryota</taxon>
        <taxon>Viridiplantae</taxon>
        <taxon>Streptophyta</taxon>
        <taxon>Embryophyta</taxon>
        <taxon>Tracheophyta</taxon>
        <taxon>Spermatophyta</taxon>
        <taxon>Magnoliopsida</taxon>
        <taxon>Amborellales</taxon>
        <taxon>Amborellaceae</taxon>
        <taxon>Amborella</taxon>
    </lineage>
</organism>
<dbReference type="HOGENOM" id="CLU_2743434_0_0_1"/>
<dbReference type="AlphaFoldDB" id="W1P5X9"/>
<evidence type="ECO:0000313" key="3">
    <source>
        <dbReference type="Proteomes" id="UP000017836"/>
    </source>
</evidence>
<feature type="region of interest" description="Disordered" evidence="1">
    <location>
        <begin position="1"/>
        <end position="23"/>
    </location>
</feature>
<protein>
    <submittedName>
        <fullName evidence="2">Uncharacterized protein</fullName>
    </submittedName>
</protein>
<keyword evidence="3" id="KW-1185">Reference proteome</keyword>
<accession>W1P5X9</accession>